<comment type="caution">
    <text evidence="2">The sequence shown here is derived from an EMBL/GenBank/DDBJ whole genome shotgun (WGS) entry which is preliminary data.</text>
</comment>
<dbReference type="CDD" id="cd05154">
    <property type="entry name" value="ACAD10_11_N-like"/>
    <property type="match status" value="1"/>
</dbReference>
<name>A0ABN3IIA2_9ACTN</name>
<dbReference type="InterPro" id="IPR002575">
    <property type="entry name" value="Aminoglycoside_PTrfase"/>
</dbReference>
<dbReference type="Pfam" id="PF01636">
    <property type="entry name" value="APH"/>
    <property type="match status" value="1"/>
</dbReference>
<dbReference type="Gene3D" id="3.90.1200.10">
    <property type="match status" value="1"/>
</dbReference>
<evidence type="ECO:0000259" key="1">
    <source>
        <dbReference type="Pfam" id="PF01636"/>
    </source>
</evidence>
<gene>
    <name evidence="2" type="ORF">GCM10010191_09420</name>
</gene>
<protein>
    <submittedName>
        <fullName evidence="2">Phosphotransferase family protein</fullName>
    </submittedName>
</protein>
<dbReference type="PANTHER" id="PTHR21310">
    <property type="entry name" value="AMINOGLYCOSIDE PHOSPHOTRANSFERASE-RELATED-RELATED"/>
    <property type="match status" value="1"/>
</dbReference>
<reference evidence="2 3" key="1">
    <citation type="journal article" date="2019" name="Int. J. Syst. Evol. Microbiol.">
        <title>The Global Catalogue of Microorganisms (GCM) 10K type strain sequencing project: providing services to taxonomists for standard genome sequencing and annotation.</title>
        <authorList>
            <consortium name="The Broad Institute Genomics Platform"/>
            <consortium name="The Broad Institute Genome Sequencing Center for Infectious Disease"/>
            <person name="Wu L."/>
            <person name="Ma J."/>
        </authorList>
    </citation>
    <scope>NUCLEOTIDE SEQUENCE [LARGE SCALE GENOMIC DNA]</scope>
    <source>
        <strain evidence="2 3">JCM 3325</strain>
    </source>
</reference>
<accession>A0ABN3IIA2</accession>
<dbReference type="InterPro" id="IPR011009">
    <property type="entry name" value="Kinase-like_dom_sf"/>
</dbReference>
<dbReference type="InterPro" id="IPR041726">
    <property type="entry name" value="ACAD10_11_N"/>
</dbReference>
<sequence>MTRLADAIRAEIGDAELSELTPMAGGRSGVTLAGRLTRDGVTREIVVKAKPPGRPATGRHDVLRQADALDLLATVPGVPSPRVLARVNGEEVCFVMERSRGSVTEPILDDDDRPPPDIVRERALRSAGILAALHRFDTAPLREPISDLADEVGRWSGTAKSAGMAPGIDRLAESLAASVPAVDGPPVLVHGDFRLGNLVFDGAEPTGLIDWEIWGLSRPGVDLGWFLVFCDASAFPGVGRPVDGLPSADELVEAYRQAGGDVPDDLAWYEAFGRFKMAAIMAHNLHRHRAGRHVDPYQERLPPTIARLVESGAEMLKR</sequence>
<dbReference type="RefSeq" id="WP_344587190.1">
    <property type="nucleotide sequence ID" value="NZ_BAAARW010000003.1"/>
</dbReference>
<dbReference type="EMBL" id="BAAARW010000003">
    <property type="protein sequence ID" value="GAA2403894.1"/>
    <property type="molecule type" value="Genomic_DNA"/>
</dbReference>
<dbReference type="InterPro" id="IPR051678">
    <property type="entry name" value="AGP_Transferase"/>
</dbReference>
<evidence type="ECO:0000313" key="2">
    <source>
        <dbReference type="EMBL" id="GAA2403894.1"/>
    </source>
</evidence>
<evidence type="ECO:0000313" key="3">
    <source>
        <dbReference type="Proteomes" id="UP001501231"/>
    </source>
</evidence>
<proteinExistence type="predicted"/>
<keyword evidence="3" id="KW-1185">Reference proteome</keyword>
<feature type="domain" description="Aminoglycoside phosphotransferase" evidence="1">
    <location>
        <begin position="39"/>
        <end position="264"/>
    </location>
</feature>
<dbReference type="Gene3D" id="3.30.200.20">
    <property type="entry name" value="Phosphorylase Kinase, domain 1"/>
    <property type="match status" value="1"/>
</dbReference>
<dbReference type="PANTHER" id="PTHR21310:SF40">
    <property type="entry name" value="AMINOGLYCOSIDE PHOSPHOTRANSFERASE DOMAIN-CONTAINING PROTEIN-RELATED"/>
    <property type="match status" value="1"/>
</dbReference>
<dbReference type="Proteomes" id="UP001501231">
    <property type="component" value="Unassembled WGS sequence"/>
</dbReference>
<organism evidence="2 3">
    <name type="scientific">Actinomadura vinacea</name>
    <dbReference type="NCBI Taxonomy" id="115336"/>
    <lineage>
        <taxon>Bacteria</taxon>
        <taxon>Bacillati</taxon>
        <taxon>Actinomycetota</taxon>
        <taxon>Actinomycetes</taxon>
        <taxon>Streptosporangiales</taxon>
        <taxon>Thermomonosporaceae</taxon>
        <taxon>Actinomadura</taxon>
    </lineage>
</organism>
<dbReference type="SUPFAM" id="SSF56112">
    <property type="entry name" value="Protein kinase-like (PK-like)"/>
    <property type="match status" value="1"/>
</dbReference>